<dbReference type="EC" id="2.7.-.-" evidence="11"/>
<name>A0ABN8E4S9_9VIBR</name>
<evidence type="ECO:0000256" key="6">
    <source>
        <dbReference type="ARBA" id="ARBA00022989"/>
    </source>
</evidence>
<dbReference type="PANTHER" id="PTHR30443:SF0">
    <property type="entry name" value="PHOSPHOETHANOLAMINE TRANSFERASE EPTA"/>
    <property type="match status" value="1"/>
</dbReference>
<dbReference type="Proteomes" id="UP000838748">
    <property type="component" value="Unassembled WGS sequence"/>
</dbReference>
<protein>
    <submittedName>
        <fullName evidence="11">Phosphoethanolamine transferase EptA</fullName>
        <ecNumber evidence="11">2.7.-.-</ecNumber>
    </submittedName>
</protein>
<proteinExistence type="predicted"/>
<evidence type="ECO:0000256" key="4">
    <source>
        <dbReference type="ARBA" id="ARBA00022679"/>
    </source>
</evidence>
<evidence type="ECO:0000259" key="10">
    <source>
        <dbReference type="Pfam" id="PF08019"/>
    </source>
</evidence>
<evidence type="ECO:0000313" key="11">
    <source>
        <dbReference type="EMBL" id="CAH0539559.1"/>
    </source>
</evidence>
<keyword evidence="3" id="KW-0997">Cell inner membrane</keyword>
<keyword evidence="12" id="KW-1185">Reference proteome</keyword>
<evidence type="ECO:0000313" key="12">
    <source>
        <dbReference type="Proteomes" id="UP000838748"/>
    </source>
</evidence>
<dbReference type="NCBIfam" id="NF028537">
    <property type="entry name" value="P_eth_NH2_trans"/>
    <property type="match status" value="1"/>
</dbReference>
<dbReference type="InterPro" id="IPR017850">
    <property type="entry name" value="Alkaline_phosphatase_core_sf"/>
</dbReference>
<dbReference type="InterPro" id="IPR058130">
    <property type="entry name" value="PEA_transf_C"/>
</dbReference>
<gene>
    <name evidence="11" type="primary">eptA</name>
    <name evidence="11" type="ORF">VMF7928_02243</name>
</gene>
<feature type="transmembrane region" description="Helical" evidence="8">
    <location>
        <begin position="149"/>
        <end position="171"/>
    </location>
</feature>
<evidence type="ECO:0000256" key="7">
    <source>
        <dbReference type="ARBA" id="ARBA00023136"/>
    </source>
</evidence>
<evidence type="ECO:0000256" key="5">
    <source>
        <dbReference type="ARBA" id="ARBA00022692"/>
    </source>
</evidence>
<accession>A0ABN8E4S9</accession>
<dbReference type="Pfam" id="PF00884">
    <property type="entry name" value="Sulfatase"/>
    <property type="match status" value="1"/>
</dbReference>
<reference evidence="11" key="1">
    <citation type="submission" date="2021-11" db="EMBL/GenBank/DDBJ databases">
        <authorList>
            <person name="Rodrigo-Torres L."/>
            <person name="Arahal R. D."/>
            <person name="Lucena T."/>
        </authorList>
    </citation>
    <scope>NUCLEOTIDE SEQUENCE</scope>
    <source>
        <strain evidence="11">CECT 7928</strain>
    </source>
</reference>
<evidence type="ECO:0000259" key="9">
    <source>
        <dbReference type="Pfam" id="PF00884"/>
    </source>
</evidence>
<dbReference type="EMBL" id="CAKLDM010000002">
    <property type="protein sequence ID" value="CAH0539559.1"/>
    <property type="molecule type" value="Genomic_DNA"/>
</dbReference>
<feature type="domain" description="Phosphoethanolamine transferase N-terminal" evidence="10">
    <location>
        <begin position="53"/>
        <end position="201"/>
    </location>
</feature>
<feature type="transmembrane region" description="Helical" evidence="8">
    <location>
        <begin position="118"/>
        <end position="137"/>
    </location>
</feature>
<keyword evidence="7 8" id="KW-0472">Membrane</keyword>
<feature type="transmembrane region" description="Helical" evidence="8">
    <location>
        <begin position="40"/>
        <end position="60"/>
    </location>
</feature>
<evidence type="ECO:0000256" key="8">
    <source>
        <dbReference type="SAM" id="Phobius"/>
    </source>
</evidence>
<comment type="caution">
    <text evidence="11">The sequence shown here is derived from an EMBL/GenBank/DDBJ whole genome shotgun (WGS) entry which is preliminary data.</text>
</comment>
<feature type="domain" description="Sulfatase N-terminal" evidence="9">
    <location>
        <begin position="231"/>
        <end position="521"/>
    </location>
</feature>
<evidence type="ECO:0000256" key="1">
    <source>
        <dbReference type="ARBA" id="ARBA00004429"/>
    </source>
</evidence>
<evidence type="ECO:0000256" key="2">
    <source>
        <dbReference type="ARBA" id="ARBA00022475"/>
    </source>
</evidence>
<keyword evidence="2" id="KW-1003">Cell membrane</keyword>
<dbReference type="GO" id="GO:0016740">
    <property type="term" value="F:transferase activity"/>
    <property type="evidence" value="ECO:0007669"/>
    <property type="project" value="UniProtKB-KW"/>
</dbReference>
<comment type="subcellular location">
    <subcellularLocation>
        <location evidence="1">Cell inner membrane</location>
        <topology evidence="1">Multi-pass membrane protein</topology>
    </subcellularLocation>
</comment>
<organism evidence="11 12">
    <name type="scientific">Vibrio marisflavi CECT 7928</name>
    <dbReference type="NCBI Taxonomy" id="634439"/>
    <lineage>
        <taxon>Bacteria</taxon>
        <taxon>Pseudomonadati</taxon>
        <taxon>Pseudomonadota</taxon>
        <taxon>Gammaproteobacteria</taxon>
        <taxon>Vibrionales</taxon>
        <taxon>Vibrionaceae</taxon>
        <taxon>Vibrio</taxon>
    </lineage>
</organism>
<evidence type="ECO:0000256" key="3">
    <source>
        <dbReference type="ARBA" id="ARBA00022519"/>
    </source>
</evidence>
<keyword evidence="6 8" id="KW-1133">Transmembrane helix</keyword>
<dbReference type="InterPro" id="IPR000917">
    <property type="entry name" value="Sulfatase_N"/>
</dbReference>
<feature type="transmembrane region" description="Helical" evidence="8">
    <location>
        <begin position="67"/>
        <end position="88"/>
    </location>
</feature>
<dbReference type="InterPro" id="IPR040423">
    <property type="entry name" value="PEA_transferase"/>
</dbReference>
<dbReference type="Pfam" id="PF08019">
    <property type="entry name" value="EptA_B_N"/>
    <property type="match status" value="1"/>
</dbReference>
<dbReference type="CDD" id="cd16017">
    <property type="entry name" value="LptA"/>
    <property type="match status" value="1"/>
</dbReference>
<dbReference type="InterPro" id="IPR012549">
    <property type="entry name" value="EptA-like_N"/>
</dbReference>
<keyword evidence="5 8" id="KW-0812">Transmembrane</keyword>
<feature type="transmembrane region" description="Helical" evidence="8">
    <location>
        <begin position="7"/>
        <end position="28"/>
    </location>
</feature>
<dbReference type="Gene3D" id="3.40.720.10">
    <property type="entry name" value="Alkaline Phosphatase, subunit A"/>
    <property type="match status" value="1"/>
</dbReference>
<dbReference type="SUPFAM" id="SSF53649">
    <property type="entry name" value="Alkaline phosphatase-like"/>
    <property type="match status" value="1"/>
</dbReference>
<dbReference type="PANTHER" id="PTHR30443">
    <property type="entry name" value="INNER MEMBRANE PROTEIN"/>
    <property type="match status" value="1"/>
</dbReference>
<sequence>MLQKKLSITVYVILLSLFFTVFENIALWNHIVKLTSSEPVKIGFLISLPIFVFATMYTIFTLLVWPYIYRILVALLIILSTLVTYSMYNYGNYFDYGMIVSVLQTNSAESMSYLSSSVVAWFIFLGVIPAIIFCYILKPNFGTSAIRLFFVKLASIVGAILVCAVIAFFYYKDYVSFIRNHSELKALLNPTDYISATYRYEHYEYVDSKIPFKKIGLDAQDTNKSSHKNILVLVVGEASRTMNYSLNGYKRDTNPGLAKRNVISFKDVSSCGTYTALSVPCMFSNMNRSNYDATVAHHEDSLMDVLAHAGLDVSWKENDGGCKGVCDRIPHVEMTAKIDPSLCKKGTCYDEIMLKGLKEQIANAKKDTVIVLHLIGSHGPTYLDRYPPQFEKFKPICNTSNIQDCTREQVRNTYDNTILYTDHILSTVIDTLKQSGSDNNTAMFYLADHGESLGENGVYLHGLPYGIAPIEQKRVPMIVWMSKMFESNNHINVQCLEKAAELKDTHSQDNLFHSILGLMDVKTDLYKKNLDIFAKCRD</sequence>
<keyword evidence="4 11" id="KW-0808">Transferase</keyword>